<comment type="caution">
    <text evidence="1">The sequence shown here is derived from an EMBL/GenBank/DDBJ whole genome shotgun (WGS) entry which is preliminary data.</text>
</comment>
<dbReference type="Proteomes" id="UP000192288">
    <property type="component" value="Unassembled WGS sequence"/>
</dbReference>
<proteinExistence type="predicted"/>
<dbReference type="RefSeq" id="WP_080519530.1">
    <property type="nucleotide sequence ID" value="NZ_MPLS01000040.1"/>
</dbReference>
<evidence type="ECO:0000313" key="1">
    <source>
        <dbReference type="EMBL" id="ORI97175.1"/>
    </source>
</evidence>
<sequence length="141" mass="15695">MNYEEIAAVAVKPALKPFEAFTKIGPASLNGYVVIPDNFTLDYYDKIYEEIDQAPFGGLTFGGYFTEINNDLAAVYLDQSPFFKESEHSDKELALIEKIKGVSVRALGFDDNHIWVNEMGAAEGAEYLSKQLKKLNVSEGE</sequence>
<protein>
    <submittedName>
        <fullName evidence="1">Uncharacterized protein</fullName>
    </submittedName>
</protein>
<accession>A0A1X0VBS0</accession>
<name>A0A1X0VBS0_LEUPS</name>
<dbReference type="EMBL" id="MPLS01000040">
    <property type="protein sequence ID" value="ORI97175.1"/>
    <property type="molecule type" value="Genomic_DNA"/>
</dbReference>
<evidence type="ECO:0000313" key="2">
    <source>
        <dbReference type="Proteomes" id="UP000192288"/>
    </source>
</evidence>
<gene>
    <name evidence="1" type="ORF">BMR96_08640</name>
</gene>
<organism evidence="1 2">
    <name type="scientific">Leuconostoc pseudomesenteroides</name>
    <dbReference type="NCBI Taxonomy" id="33968"/>
    <lineage>
        <taxon>Bacteria</taxon>
        <taxon>Bacillati</taxon>
        <taxon>Bacillota</taxon>
        <taxon>Bacilli</taxon>
        <taxon>Lactobacillales</taxon>
        <taxon>Lactobacillaceae</taxon>
        <taxon>Leuconostoc</taxon>
    </lineage>
</organism>
<dbReference type="AlphaFoldDB" id="A0A1X0VBS0"/>
<reference evidence="1 2" key="1">
    <citation type="journal article" date="2017" name="Front. Microbiol.">
        <title>Genomic Characterization of Dairy Associated Leuconostoc Species and Diversity of Leuconostocs in Undefined Mixed Mesophilic Starter Cultures.</title>
        <authorList>
            <person name="Frantzen C.A."/>
            <person name="Kot W."/>
            <person name="Pedersen T.B."/>
            <person name="Ardo Y.M."/>
            <person name="Broadbent J.R."/>
            <person name="Neve H."/>
            <person name="Hansen L.H."/>
            <person name="Dal Bello F."/>
            <person name="Ostlie H.M."/>
            <person name="Kleppen H.P."/>
            <person name="Vogensen F.K."/>
            <person name="Holo H."/>
        </authorList>
    </citation>
    <scope>NUCLEOTIDE SEQUENCE [LARGE SCALE GENOMIC DNA]</scope>
    <source>
        <strain evidence="1 2">LMGCF08</strain>
    </source>
</reference>
<dbReference type="STRING" id="33968.BMS77_09030"/>